<evidence type="ECO:0000313" key="2">
    <source>
        <dbReference type="EMBL" id="KAJ6264668.1"/>
    </source>
</evidence>
<feature type="compositionally biased region" description="Basic residues" evidence="1">
    <location>
        <begin position="320"/>
        <end position="339"/>
    </location>
</feature>
<protein>
    <submittedName>
        <fullName evidence="2">Uncharacterized protein</fullName>
    </submittedName>
</protein>
<dbReference type="EMBL" id="JAQGDS010000001">
    <property type="protein sequence ID" value="KAJ6264668.1"/>
    <property type="molecule type" value="Genomic_DNA"/>
</dbReference>
<feature type="compositionally biased region" description="Acidic residues" evidence="1">
    <location>
        <begin position="289"/>
        <end position="303"/>
    </location>
</feature>
<feature type="compositionally biased region" description="Acidic residues" evidence="1">
    <location>
        <begin position="432"/>
        <end position="451"/>
    </location>
</feature>
<sequence>MNNSLTNTVDIIAGMMAAAAQRPQAPAPPVGKVSGWTDLNEADGNGAEFSPFIIRWVEYHSYYQPKGGFPCFCCRETKYTKPCRVVQLADRNAERAVQTGALPFINLNAVDNAVMLCWDCYNKFDSGRPYWFMLPFGLDFFIHFELDNYRERAVQYHLHGTTNRRSVPTAADYRMMLERRGLLYNPDYWSGGVYRRLLRIPMLDKGDPILDPGMGAIDGNFYWHGNPAAAINHLFEALQYPGHWLDRVTRNELTKLSELYGRKEPWEIPWDNLQEALWPSKEYGSIEEDVDSDEYINSDEGSDELSPRGSNGKAPQVKTSSKKRPGLRQPSRRIPKRRNSSPDGPPEKRVRIKDEVSEAASGHSAPKSLHSPGGRQLPLKGSPGSPTLLEVPYDLKDEDFLCHEDESFIKYGRDSTSASKMEDMMVMNGPEDICDATKDDDEAADSEDDGSEKDSCSGSQTVLSAQAPDGMDEPPSSPSEQRFRARRPGKAIRKFEKSATG</sequence>
<evidence type="ECO:0000313" key="3">
    <source>
        <dbReference type="Proteomes" id="UP001221413"/>
    </source>
</evidence>
<feature type="region of interest" description="Disordered" evidence="1">
    <location>
        <begin position="429"/>
        <end position="501"/>
    </location>
</feature>
<accession>A0AAD6NPB7</accession>
<reference evidence="2" key="1">
    <citation type="submission" date="2023-01" db="EMBL/GenBank/DDBJ databases">
        <title>The chitinases involved in constricting ring structure development in the nematode-trapping fungus Drechslerella dactyloides.</title>
        <authorList>
            <person name="Wang R."/>
            <person name="Zhang L."/>
            <person name="Tang P."/>
            <person name="Li S."/>
            <person name="Liang L."/>
        </authorList>
    </citation>
    <scope>NUCLEOTIDE SEQUENCE</scope>
    <source>
        <strain evidence="2">YMF1.00031</strain>
    </source>
</reference>
<dbReference type="Proteomes" id="UP001221413">
    <property type="component" value="Unassembled WGS sequence"/>
</dbReference>
<dbReference type="AlphaFoldDB" id="A0AAD6NPB7"/>
<feature type="region of interest" description="Disordered" evidence="1">
    <location>
        <begin position="289"/>
        <end position="390"/>
    </location>
</feature>
<organism evidence="2 3">
    <name type="scientific">Drechslerella dactyloides</name>
    <name type="common">Nematode-trapping fungus</name>
    <name type="synonym">Arthrobotrys dactyloides</name>
    <dbReference type="NCBI Taxonomy" id="74499"/>
    <lineage>
        <taxon>Eukaryota</taxon>
        <taxon>Fungi</taxon>
        <taxon>Dikarya</taxon>
        <taxon>Ascomycota</taxon>
        <taxon>Pezizomycotina</taxon>
        <taxon>Orbiliomycetes</taxon>
        <taxon>Orbiliales</taxon>
        <taxon>Orbiliaceae</taxon>
        <taxon>Drechslerella</taxon>
    </lineage>
</organism>
<gene>
    <name evidence="2" type="ORF">Dda_0817</name>
</gene>
<evidence type="ECO:0000256" key="1">
    <source>
        <dbReference type="SAM" id="MobiDB-lite"/>
    </source>
</evidence>
<name>A0AAD6NPB7_DREDA</name>
<keyword evidence="3" id="KW-1185">Reference proteome</keyword>
<comment type="caution">
    <text evidence="2">The sequence shown here is derived from an EMBL/GenBank/DDBJ whole genome shotgun (WGS) entry which is preliminary data.</text>
</comment>
<feature type="compositionally biased region" description="Basic and acidic residues" evidence="1">
    <location>
        <begin position="345"/>
        <end position="356"/>
    </location>
</feature>
<proteinExistence type="predicted"/>